<dbReference type="InterPro" id="IPR029052">
    <property type="entry name" value="Metallo-depent_PP-like"/>
</dbReference>
<gene>
    <name evidence="5" type="ORF">ACFP3V_16710</name>
</gene>
<sequence length="512" mass="54742">MGTAGAGAVALPLLGAGTADAAPAGAAVAAAAFRPTPDSAGAPPVQGVHLTFGADPRRQMTVSWITEGPVSRPRVLYGTLEHGFGATADARTRTYVDGKSGRTVHVHHALLDDLRPGTDYVYLASHQGAAPDSGSFRTAPRGRAPLTFTSFGDQSAPQVTWAADGTVALDANSTPATKDIVSGIEQVAPLFHLLNGDLCYANLDVDRVRTWNNFFANNSRSARFRPWMPAAGNHEIESGNGPIGLGAYQTYFQLPSRETDPELAGLWYAFTAGSVRVIVLQNDDNCLQDGGDHYISGYSGGRQLAFLERELQAARASDEIDWVVVAMHQVMISSSDANGADLGLRQKYGPLFDKYGVDLVLCGHEHNYERSLAVRGVVPGSETLTPNPVSTATDDIDSSLGTVHMVLGGGGVSGTTNQKFFKDGTAKVITAVAASAPAGQKRTATYTKEQAVWMGVRDTDHPYGFAAFTVDPGRFPGDTTRMHVTYYNVNKPHGELSVFEQFTLRRRRSDRR</sequence>
<dbReference type="Pfam" id="PF00149">
    <property type="entry name" value="Metallophos"/>
    <property type="match status" value="1"/>
</dbReference>
<dbReference type="Pfam" id="PF16656">
    <property type="entry name" value="Pur_ac_phosph_N"/>
    <property type="match status" value="1"/>
</dbReference>
<protein>
    <submittedName>
        <fullName evidence="5">Purple acid phosphatase family protein</fullName>
        <ecNumber evidence="5">3.1.-.-</ecNumber>
    </submittedName>
</protein>
<feature type="signal peptide" evidence="2">
    <location>
        <begin position="1"/>
        <end position="21"/>
    </location>
</feature>
<reference evidence="6" key="1">
    <citation type="journal article" date="2019" name="Int. J. Syst. Evol. Microbiol.">
        <title>The Global Catalogue of Microorganisms (GCM) 10K type strain sequencing project: providing services to taxonomists for standard genome sequencing and annotation.</title>
        <authorList>
            <consortium name="The Broad Institute Genomics Platform"/>
            <consortium name="The Broad Institute Genome Sequencing Center for Infectious Disease"/>
            <person name="Wu L."/>
            <person name="Ma J."/>
        </authorList>
    </citation>
    <scope>NUCLEOTIDE SEQUENCE [LARGE SCALE GENOMIC DNA]</scope>
    <source>
        <strain evidence="6">JCM 4816</strain>
    </source>
</reference>
<organism evidence="5 6">
    <name type="scientific">Streptacidiphilus monticola</name>
    <dbReference type="NCBI Taxonomy" id="2161674"/>
    <lineage>
        <taxon>Bacteria</taxon>
        <taxon>Bacillati</taxon>
        <taxon>Actinomycetota</taxon>
        <taxon>Actinomycetes</taxon>
        <taxon>Kitasatosporales</taxon>
        <taxon>Streptomycetaceae</taxon>
        <taxon>Streptacidiphilus</taxon>
    </lineage>
</organism>
<feature type="chain" id="PRO_5045142440" evidence="2">
    <location>
        <begin position="22"/>
        <end position="512"/>
    </location>
</feature>
<evidence type="ECO:0000259" key="4">
    <source>
        <dbReference type="Pfam" id="PF16656"/>
    </source>
</evidence>
<dbReference type="PANTHER" id="PTHR22953:SF153">
    <property type="entry name" value="PURPLE ACID PHOSPHATASE"/>
    <property type="match status" value="1"/>
</dbReference>
<dbReference type="PANTHER" id="PTHR22953">
    <property type="entry name" value="ACID PHOSPHATASE RELATED"/>
    <property type="match status" value="1"/>
</dbReference>
<keyword evidence="1 2" id="KW-0732">Signal</keyword>
<evidence type="ECO:0000256" key="1">
    <source>
        <dbReference type="ARBA" id="ARBA00022729"/>
    </source>
</evidence>
<dbReference type="Gene3D" id="2.60.40.380">
    <property type="entry name" value="Purple acid phosphatase-like, N-terminal"/>
    <property type="match status" value="1"/>
</dbReference>
<dbReference type="InterPro" id="IPR039331">
    <property type="entry name" value="PAPs-like"/>
</dbReference>
<dbReference type="InterPro" id="IPR015914">
    <property type="entry name" value="PAPs_N"/>
</dbReference>
<dbReference type="Proteomes" id="UP001596174">
    <property type="component" value="Unassembled WGS sequence"/>
</dbReference>
<evidence type="ECO:0000313" key="6">
    <source>
        <dbReference type="Proteomes" id="UP001596174"/>
    </source>
</evidence>
<dbReference type="SUPFAM" id="SSF49363">
    <property type="entry name" value="Purple acid phosphatase, N-terminal domain"/>
    <property type="match status" value="1"/>
</dbReference>
<name>A0ABW1G5K4_9ACTN</name>
<dbReference type="RefSeq" id="WP_380584133.1">
    <property type="nucleotide sequence ID" value="NZ_JBHSQJ010000066.1"/>
</dbReference>
<dbReference type="SUPFAM" id="SSF56300">
    <property type="entry name" value="Metallo-dependent phosphatases"/>
    <property type="match status" value="1"/>
</dbReference>
<evidence type="ECO:0000313" key="5">
    <source>
        <dbReference type="EMBL" id="MFC5908852.1"/>
    </source>
</evidence>
<proteinExistence type="predicted"/>
<feature type="domain" description="Purple acid phosphatase N-terminal" evidence="4">
    <location>
        <begin position="46"/>
        <end position="138"/>
    </location>
</feature>
<comment type="caution">
    <text evidence="5">The sequence shown here is derived from an EMBL/GenBank/DDBJ whole genome shotgun (WGS) entry which is preliminary data.</text>
</comment>
<dbReference type="InterPro" id="IPR008963">
    <property type="entry name" value="Purple_acid_Pase-like_N"/>
</dbReference>
<dbReference type="GO" id="GO:0016787">
    <property type="term" value="F:hydrolase activity"/>
    <property type="evidence" value="ECO:0007669"/>
    <property type="project" value="UniProtKB-KW"/>
</dbReference>
<keyword evidence="6" id="KW-1185">Reference proteome</keyword>
<keyword evidence="5" id="KW-0378">Hydrolase</keyword>
<feature type="domain" description="Calcineurin-like phosphoesterase" evidence="3">
    <location>
        <begin position="180"/>
        <end position="368"/>
    </location>
</feature>
<accession>A0ABW1G5K4</accession>
<dbReference type="EMBL" id="JBHSQJ010000066">
    <property type="protein sequence ID" value="MFC5908852.1"/>
    <property type="molecule type" value="Genomic_DNA"/>
</dbReference>
<dbReference type="InterPro" id="IPR004843">
    <property type="entry name" value="Calcineurin-like_PHP"/>
</dbReference>
<dbReference type="Gene3D" id="3.60.21.10">
    <property type="match status" value="1"/>
</dbReference>
<evidence type="ECO:0000259" key="3">
    <source>
        <dbReference type="Pfam" id="PF00149"/>
    </source>
</evidence>
<evidence type="ECO:0000256" key="2">
    <source>
        <dbReference type="SAM" id="SignalP"/>
    </source>
</evidence>
<dbReference type="EC" id="3.1.-.-" evidence="5"/>